<reference evidence="4" key="1">
    <citation type="submission" date="2021-06" db="EMBL/GenBank/DDBJ databases">
        <authorList>
            <person name="Kallberg Y."/>
            <person name="Tangrot J."/>
            <person name="Rosling A."/>
        </authorList>
    </citation>
    <scope>NUCLEOTIDE SEQUENCE</scope>
    <source>
        <strain evidence="4">CL551</strain>
    </source>
</reference>
<evidence type="ECO:0000256" key="2">
    <source>
        <dbReference type="SAM" id="MobiDB-lite"/>
    </source>
</evidence>
<proteinExistence type="predicted"/>
<evidence type="ECO:0000256" key="1">
    <source>
        <dbReference type="SAM" id="Coils"/>
    </source>
</evidence>
<dbReference type="AlphaFoldDB" id="A0A9N9GZM4"/>
<dbReference type="Pfam" id="PF01936">
    <property type="entry name" value="NYN"/>
    <property type="match status" value="1"/>
</dbReference>
<feature type="region of interest" description="Disordered" evidence="2">
    <location>
        <begin position="195"/>
        <end position="225"/>
    </location>
</feature>
<dbReference type="EMBL" id="CAJVPV010008955">
    <property type="protein sequence ID" value="CAG8636625.1"/>
    <property type="molecule type" value="Genomic_DNA"/>
</dbReference>
<sequence length="360" mass="40792">FAELEANNIEVEAKNAKLNQDKEEVEARFLNLEQIDREKTDLIAELKHDVSLIKKQGLQNKDNSQSSKNKVKKFIAEVSNNSSSSISNSNAGSHVIPTTLNETEESKTRCFTSSQPSNTSFTFLYEKLCNAIFLADRKTQEAIFCYCNFGKAFVQRRNELVSEKQINLESNAISRILNKEIEESKIRCFTSPTLKSEFPEPSSGSNRQLSCEKENKDSEFSETEVSTTVTLSIPLSHSSNSEDQIIEEVKSLPETKLYIDHGRLLSTLLKGRRIGSNPVIVGSRPPPNDSLWNRIRNQGYDVVVYDRIANKEKKVDMELGASMLDIVHLMNPGVILLVADDDDYYPILKWALKYNWKIEV</sequence>
<feature type="domain" description="NYN" evidence="3">
    <location>
        <begin position="259"/>
        <end position="355"/>
    </location>
</feature>
<dbReference type="InterPro" id="IPR021139">
    <property type="entry name" value="NYN"/>
</dbReference>
<organism evidence="4 5">
    <name type="scientific">Acaulospora morrowiae</name>
    <dbReference type="NCBI Taxonomy" id="94023"/>
    <lineage>
        <taxon>Eukaryota</taxon>
        <taxon>Fungi</taxon>
        <taxon>Fungi incertae sedis</taxon>
        <taxon>Mucoromycota</taxon>
        <taxon>Glomeromycotina</taxon>
        <taxon>Glomeromycetes</taxon>
        <taxon>Diversisporales</taxon>
        <taxon>Acaulosporaceae</taxon>
        <taxon>Acaulospora</taxon>
    </lineage>
</organism>
<feature type="coiled-coil region" evidence="1">
    <location>
        <begin position="1"/>
        <end position="35"/>
    </location>
</feature>
<dbReference type="OrthoDB" id="2426534at2759"/>
<gene>
    <name evidence="4" type="ORF">AMORRO_LOCUS9330</name>
</gene>
<name>A0A9N9GZM4_9GLOM</name>
<dbReference type="Gene3D" id="3.40.50.1010">
    <property type="entry name" value="5'-nuclease"/>
    <property type="match status" value="1"/>
</dbReference>
<dbReference type="Proteomes" id="UP000789342">
    <property type="component" value="Unassembled WGS sequence"/>
</dbReference>
<evidence type="ECO:0000313" key="4">
    <source>
        <dbReference type="EMBL" id="CAG8636625.1"/>
    </source>
</evidence>
<feature type="non-terminal residue" evidence="4">
    <location>
        <position position="1"/>
    </location>
</feature>
<dbReference type="GO" id="GO:0004540">
    <property type="term" value="F:RNA nuclease activity"/>
    <property type="evidence" value="ECO:0007669"/>
    <property type="project" value="InterPro"/>
</dbReference>
<keyword evidence="1" id="KW-0175">Coiled coil</keyword>
<keyword evidence="5" id="KW-1185">Reference proteome</keyword>
<evidence type="ECO:0000259" key="3">
    <source>
        <dbReference type="Pfam" id="PF01936"/>
    </source>
</evidence>
<accession>A0A9N9GZM4</accession>
<comment type="caution">
    <text evidence="4">The sequence shown here is derived from an EMBL/GenBank/DDBJ whole genome shotgun (WGS) entry which is preliminary data.</text>
</comment>
<protein>
    <submittedName>
        <fullName evidence="4">6477_t:CDS:1</fullName>
    </submittedName>
</protein>
<evidence type="ECO:0000313" key="5">
    <source>
        <dbReference type="Proteomes" id="UP000789342"/>
    </source>
</evidence>
<feature type="compositionally biased region" description="Basic and acidic residues" evidence="2">
    <location>
        <begin position="210"/>
        <end position="219"/>
    </location>
</feature>